<accession>A0ABQ6LX31</accession>
<dbReference type="EMBL" id="BSYJ01000002">
    <property type="protein sequence ID" value="GMG86629.1"/>
    <property type="molecule type" value="Genomic_DNA"/>
</dbReference>
<organism evidence="2 3">
    <name type="scientific">Biformimicrobium ophioploci</name>
    <dbReference type="NCBI Taxonomy" id="3036711"/>
    <lineage>
        <taxon>Bacteria</taxon>
        <taxon>Pseudomonadati</taxon>
        <taxon>Pseudomonadota</taxon>
        <taxon>Gammaproteobacteria</taxon>
        <taxon>Cellvibrionales</taxon>
        <taxon>Microbulbiferaceae</taxon>
        <taxon>Biformimicrobium</taxon>
    </lineage>
</organism>
<keyword evidence="3" id="KW-1185">Reference proteome</keyword>
<proteinExistence type="predicted"/>
<dbReference type="Proteomes" id="UP001224392">
    <property type="component" value="Unassembled WGS sequence"/>
</dbReference>
<dbReference type="GO" id="GO:0016853">
    <property type="term" value="F:isomerase activity"/>
    <property type="evidence" value="ECO:0007669"/>
    <property type="project" value="UniProtKB-KW"/>
</dbReference>
<evidence type="ECO:0000313" key="3">
    <source>
        <dbReference type="Proteomes" id="UP001224392"/>
    </source>
</evidence>
<sequence length="180" mass="18823">MNAGEFLAPLIAEASEMLVHTLLSENKVLACGNGVSGAVAQTLVTNLVSGFQRERPSLPALAINADSALGTAIAQNHGGAQTYAKPVHALGQPGDLLVIFSSDGRDSNLVQAVRAARDREMSVLAFTGADGGDCAALLDNHDIELRVPEVDPAAVHQVHMLTVFTLCDLVDSSLFGSYEE</sequence>
<evidence type="ECO:0000313" key="2">
    <source>
        <dbReference type="EMBL" id="GMG86629.1"/>
    </source>
</evidence>
<gene>
    <name evidence="2" type="ORF">MNKW57_09500</name>
</gene>
<dbReference type="InterPro" id="IPR046348">
    <property type="entry name" value="SIS_dom_sf"/>
</dbReference>
<dbReference type="InterPro" id="IPR001347">
    <property type="entry name" value="SIS_dom"/>
</dbReference>
<name>A0ABQ6LX31_9GAMM</name>
<comment type="caution">
    <text evidence="2">The sequence shown here is derived from an EMBL/GenBank/DDBJ whole genome shotgun (WGS) entry which is preliminary data.</text>
</comment>
<dbReference type="InterPro" id="IPR035461">
    <property type="entry name" value="GmhA/DiaA"/>
</dbReference>
<dbReference type="PANTHER" id="PTHR30390:SF6">
    <property type="entry name" value="DNAA INITIATOR-ASSOCIATING PROTEIN DIAA"/>
    <property type="match status" value="1"/>
</dbReference>
<dbReference type="PANTHER" id="PTHR30390">
    <property type="entry name" value="SEDOHEPTULOSE 7-PHOSPHATE ISOMERASE / DNAA INITIATOR-ASSOCIATING FACTOR FOR REPLICATION INITIATION"/>
    <property type="match status" value="1"/>
</dbReference>
<dbReference type="Pfam" id="PF13580">
    <property type="entry name" value="SIS_2"/>
    <property type="match status" value="1"/>
</dbReference>
<dbReference type="Gene3D" id="3.40.50.10490">
    <property type="entry name" value="Glucose-6-phosphate isomerase like protein, domain 1"/>
    <property type="match status" value="1"/>
</dbReference>
<dbReference type="InterPro" id="IPR050099">
    <property type="entry name" value="SIS_GmhA/DiaA_subfam"/>
</dbReference>
<evidence type="ECO:0000259" key="1">
    <source>
        <dbReference type="PROSITE" id="PS51464"/>
    </source>
</evidence>
<reference evidence="2 3" key="1">
    <citation type="submission" date="2023-04" db="EMBL/GenBank/DDBJ databases">
        <title>Marinobulbifer ophiurae gen. nov., sp. Nov., isolate from tissue of brittle star Ophioplocus japonicus.</title>
        <authorList>
            <person name="Kawano K."/>
            <person name="Sawayama S."/>
            <person name="Nakagawa S."/>
        </authorList>
    </citation>
    <scope>NUCLEOTIDE SEQUENCE [LARGE SCALE GENOMIC DNA]</scope>
    <source>
        <strain evidence="2 3">NKW57</strain>
    </source>
</reference>
<dbReference type="SUPFAM" id="SSF53697">
    <property type="entry name" value="SIS domain"/>
    <property type="match status" value="1"/>
</dbReference>
<protein>
    <submittedName>
        <fullName evidence="2">Phosphoheptose isomerase</fullName>
    </submittedName>
</protein>
<keyword evidence="2" id="KW-0413">Isomerase</keyword>
<dbReference type="CDD" id="cd05006">
    <property type="entry name" value="SIS_GmhA"/>
    <property type="match status" value="1"/>
</dbReference>
<dbReference type="PROSITE" id="PS51464">
    <property type="entry name" value="SIS"/>
    <property type="match status" value="1"/>
</dbReference>
<feature type="domain" description="SIS" evidence="1">
    <location>
        <begin position="18"/>
        <end position="180"/>
    </location>
</feature>